<feature type="compositionally biased region" description="Polar residues" evidence="2">
    <location>
        <begin position="1"/>
        <end position="11"/>
    </location>
</feature>
<dbReference type="Proteomes" id="UP000799537">
    <property type="component" value="Unassembled WGS sequence"/>
</dbReference>
<dbReference type="GeneID" id="54572050"/>
<evidence type="ECO:0000313" key="4">
    <source>
        <dbReference type="EMBL" id="KAF2160367.1"/>
    </source>
</evidence>
<dbReference type="EMBL" id="ML993627">
    <property type="protein sequence ID" value="KAF2160367.1"/>
    <property type="molecule type" value="Genomic_DNA"/>
</dbReference>
<dbReference type="GO" id="GO:0000981">
    <property type="term" value="F:DNA-binding transcription factor activity, RNA polymerase II-specific"/>
    <property type="evidence" value="ECO:0007669"/>
    <property type="project" value="InterPro"/>
</dbReference>
<feature type="region of interest" description="Disordered" evidence="2">
    <location>
        <begin position="54"/>
        <end position="87"/>
    </location>
</feature>
<dbReference type="PANTHER" id="PTHR31668">
    <property type="entry name" value="GLUCOSE TRANSPORT TRANSCRIPTION REGULATOR RGT1-RELATED-RELATED"/>
    <property type="match status" value="1"/>
</dbReference>
<dbReference type="InterPro" id="IPR050797">
    <property type="entry name" value="Carb_Metab_Trans_Reg"/>
</dbReference>
<feature type="compositionally biased region" description="Low complexity" evidence="2">
    <location>
        <begin position="67"/>
        <end position="76"/>
    </location>
</feature>
<evidence type="ECO:0000256" key="1">
    <source>
        <dbReference type="ARBA" id="ARBA00023242"/>
    </source>
</evidence>
<feature type="region of interest" description="Disordered" evidence="2">
    <location>
        <begin position="1"/>
        <end position="20"/>
    </location>
</feature>
<sequence length="584" mass="65137">MDATLSPTGPNQGRKYKSRKERPCDACRRRKVCCIREDGDDACNMECRYLNGPTPRKRTSSDSETITSAPASTPTSFQTVNTSATTVAPTQPTGEWISQYAGLSADMDPYVLRHCNFNRSNYYVSTYHDFATFRVGMSGSVPSHFTLVPDSHLDCRPPHYPPSTLLDEAYPLHHELLTAYFDVIHTSFPLLEPVRFTKGNKIDLPLLAAMYSLALPFCAAARNLSYANINSFLFQALPIETRTPRLETIEASLLFLQRHTQIHRAPITPGLYPEIGSIVGMAYEAGLNVDPSNWDLSQADRSRRKRLWWALFIFDKWSALGLGRPSYISDDDTTVPLPSIEDISPTNVGRESLPHVCAQMFVAMAALSQILSTILSTFYTLKGAENMASSTGEEISRIKSYFELQLSDFHSSYLTSLSQQPGILLDATGTLWLAYHTAEVVLFRAVLRCPPSTNPTTHQVRERAKCAVGSISELLENLRVSRLRAFWWSPISRINYAIAGGFLFTMLLSSITEEDIDYWSNEIVRYRRLLDLQSLSFDTTKLAAARMSALANVSSGGRPQGDGAGRVDPKQAFCRDFGVELNTL</sequence>
<evidence type="ECO:0000256" key="2">
    <source>
        <dbReference type="SAM" id="MobiDB-lite"/>
    </source>
</evidence>
<dbReference type="Pfam" id="PF04082">
    <property type="entry name" value="Fungal_trans"/>
    <property type="match status" value="1"/>
</dbReference>
<dbReference type="GO" id="GO:0008270">
    <property type="term" value="F:zinc ion binding"/>
    <property type="evidence" value="ECO:0007669"/>
    <property type="project" value="InterPro"/>
</dbReference>
<dbReference type="InterPro" id="IPR007219">
    <property type="entry name" value="XnlR_reg_dom"/>
</dbReference>
<feature type="domain" description="Xylanolytic transcriptional activator regulatory" evidence="3">
    <location>
        <begin position="271"/>
        <end position="344"/>
    </location>
</feature>
<dbReference type="GO" id="GO:0001080">
    <property type="term" value="P:nitrogen catabolite activation of transcription from RNA polymerase II promoter"/>
    <property type="evidence" value="ECO:0007669"/>
    <property type="project" value="TreeGrafter"/>
</dbReference>
<dbReference type="SMART" id="SM00906">
    <property type="entry name" value="Fungal_trans"/>
    <property type="match status" value="1"/>
</dbReference>
<reference evidence="4" key="1">
    <citation type="journal article" date="2020" name="Stud. Mycol.">
        <title>101 Dothideomycetes genomes: a test case for predicting lifestyles and emergence of pathogens.</title>
        <authorList>
            <person name="Haridas S."/>
            <person name="Albert R."/>
            <person name="Binder M."/>
            <person name="Bloem J."/>
            <person name="Labutti K."/>
            <person name="Salamov A."/>
            <person name="Andreopoulos B."/>
            <person name="Baker S."/>
            <person name="Barry K."/>
            <person name="Bills G."/>
            <person name="Bluhm B."/>
            <person name="Cannon C."/>
            <person name="Castanera R."/>
            <person name="Culley D."/>
            <person name="Daum C."/>
            <person name="Ezra D."/>
            <person name="Gonzalez J."/>
            <person name="Henrissat B."/>
            <person name="Kuo A."/>
            <person name="Liang C."/>
            <person name="Lipzen A."/>
            <person name="Lutzoni F."/>
            <person name="Magnuson J."/>
            <person name="Mondo S."/>
            <person name="Nolan M."/>
            <person name="Ohm R."/>
            <person name="Pangilinan J."/>
            <person name="Park H.-J."/>
            <person name="Ramirez L."/>
            <person name="Alfaro M."/>
            <person name="Sun H."/>
            <person name="Tritt A."/>
            <person name="Yoshinaga Y."/>
            <person name="Zwiers L.-H."/>
            <person name="Turgeon B."/>
            <person name="Goodwin S."/>
            <person name="Spatafora J."/>
            <person name="Crous P."/>
            <person name="Grigoriev I."/>
        </authorList>
    </citation>
    <scope>NUCLEOTIDE SEQUENCE</scope>
    <source>
        <strain evidence="4">ATCC 36951</strain>
    </source>
</reference>
<dbReference type="CDD" id="cd00067">
    <property type="entry name" value="GAL4"/>
    <property type="match status" value="1"/>
</dbReference>
<keyword evidence="5" id="KW-1185">Reference proteome</keyword>
<feature type="compositionally biased region" description="Polar residues" evidence="2">
    <location>
        <begin position="77"/>
        <end position="87"/>
    </location>
</feature>
<dbReference type="GO" id="GO:0005634">
    <property type="term" value="C:nucleus"/>
    <property type="evidence" value="ECO:0007669"/>
    <property type="project" value="TreeGrafter"/>
</dbReference>
<dbReference type="PANTHER" id="PTHR31668:SF4">
    <property type="entry name" value="TRANSCRIPTIONAL ACTIVATOR PROTEIN DAL81"/>
    <property type="match status" value="1"/>
</dbReference>
<dbReference type="GO" id="GO:0003677">
    <property type="term" value="F:DNA binding"/>
    <property type="evidence" value="ECO:0007669"/>
    <property type="project" value="InterPro"/>
</dbReference>
<dbReference type="OrthoDB" id="3034343at2759"/>
<proteinExistence type="predicted"/>
<name>A0A6A6BZY9_ZASCE</name>
<evidence type="ECO:0000313" key="5">
    <source>
        <dbReference type="Proteomes" id="UP000799537"/>
    </source>
</evidence>
<accession>A0A6A6BZY9</accession>
<organism evidence="4 5">
    <name type="scientific">Zasmidium cellare ATCC 36951</name>
    <dbReference type="NCBI Taxonomy" id="1080233"/>
    <lineage>
        <taxon>Eukaryota</taxon>
        <taxon>Fungi</taxon>
        <taxon>Dikarya</taxon>
        <taxon>Ascomycota</taxon>
        <taxon>Pezizomycotina</taxon>
        <taxon>Dothideomycetes</taxon>
        <taxon>Dothideomycetidae</taxon>
        <taxon>Mycosphaerellales</taxon>
        <taxon>Mycosphaerellaceae</taxon>
        <taxon>Zasmidium</taxon>
    </lineage>
</organism>
<gene>
    <name evidence="4" type="ORF">M409DRAFT_70523</name>
</gene>
<dbReference type="GO" id="GO:0006351">
    <property type="term" value="P:DNA-templated transcription"/>
    <property type="evidence" value="ECO:0007669"/>
    <property type="project" value="InterPro"/>
</dbReference>
<dbReference type="AlphaFoldDB" id="A0A6A6BZY9"/>
<protein>
    <recommendedName>
        <fullName evidence="3">Xylanolytic transcriptional activator regulatory domain-containing protein</fullName>
    </recommendedName>
</protein>
<dbReference type="CDD" id="cd12148">
    <property type="entry name" value="fungal_TF_MHR"/>
    <property type="match status" value="1"/>
</dbReference>
<evidence type="ECO:0000259" key="3">
    <source>
        <dbReference type="SMART" id="SM00906"/>
    </source>
</evidence>
<keyword evidence="1" id="KW-0539">Nucleus</keyword>
<dbReference type="InterPro" id="IPR001138">
    <property type="entry name" value="Zn2Cys6_DnaBD"/>
</dbReference>
<dbReference type="RefSeq" id="XP_033661256.1">
    <property type="nucleotide sequence ID" value="XM_033818778.1"/>
</dbReference>